<organism evidence="1 2">
    <name type="scientific">Sulfobacillus thermosulfidooxidans</name>
    <dbReference type="NCBI Taxonomy" id="28034"/>
    <lineage>
        <taxon>Bacteria</taxon>
        <taxon>Bacillati</taxon>
        <taxon>Bacillota</taxon>
        <taxon>Clostridia</taxon>
        <taxon>Eubacteriales</taxon>
        <taxon>Clostridiales Family XVII. Incertae Sedis</taxon>
        <taxon>Sulfobacillus</taxon>
    </lineage>
</organism>
<dbReference type="EMBL" id="PXYX01000081">
    <property type="protein sequence ID" value="PSR22671.1"/>
    <property type="molecule type" value="Genomic_DNA"/>
</dbReference>
<reference evidence="1 2" key="1">
    <citation type="journal article" date="2014" name="BMC Genomics">
        <title>Comparison of environmental and isolate Sulfobacillus genomes reveals diverse carbon, sulfur, nitrogen, and hydrogen metabolisms.</title>
        <authorList>
            <person name="Justice N.B."/>
            <person name="Norman A."/>
            <person name="Brown C.T."/>
            <person name="Singh A."/>
            <person name="Thomas B.C."/>
            <person name="Banfield J.F."/>
        </authorList>
    </citation>
    <scope>NUCLEOTIDE SEQUENCE [LARGE SCALE GENOMIC DNA]</scope>
    <source>
        <strain evidence="1">AMDSBA5</strain>
    </source>
</reference>
<comment type="caution">
    <text evidence="1">The sequence shown here is derived from an EMBL/GenBank/DDBJ whole genome shotgun (WGS) entry which is preliminary data.</text>
</comment>
<accession>A0A2T2WKA4</accession>
<protein>
    <recommendedName>
        <fullName evidence="3">Chlorite dismutase</fullName>
    </recommendedName>
</protein>
<dbReference type="AlphaFoldDB" id="A0A2T2WKA4"/>
<name>A0A2T2WKA4_SULTH</name>
<evidence type="ECO:0008006" key="3">
    <source>
        <dbReference type="Google" id="ProtNLM"/>
    </source>
</evidence>
<proteinExistence type="predicted"/>
<gene>
    <name evidence="1" type="ORF">C7B47_16445</name>
</gene>
<evidence type="ECO:0000313" key="2">
    <source>
        <dbReference type="Proteomes" id="UP000242705"/>
    </source>
</evidence>
<evidence type="ECO:0000313" key="1">
    <source>
        <dbReference type="EMBL" id="PSR22671.1"/>
    </source>
</evidence>
<sequence>MKFFVKALEPEFSDSREVAAMRDIRRASLDYLARLEDTRLVDLVFKSSDWKSTILVAETDSLEELDRLIKRDPLFPYVRYNVKPVTFTREMVDELEDYLGETVLTEAEKAALTPRPLRIKPDGQMYYLVEKDLHPFSPLMSEEEIRDVYRATLVSQRLHASTKEVVDYNPVGIPHGYLIMEAGSESEVFEHLSSVPIFKYTTVTVTRLLTMNQAYRTLSDEPPATIRAVV</sequence>
<dbReference type="Gene3D" id="3.30.70.1060">
    <property type="entry name" value="Dimeric alpha+beta barrel"/>
    <property type="match status" value="2"/>
</dbReference>
<dbReference type="Proteomes" id="UP000242705">
    <property type="component" value="Unassembled WGS sequence"/>
</dbReference>